<sequence length="302" mass="34171">MSDYVESVQSEALRIRWISVQCYEMVLPNGKTIVTDPFYWEGDNLKGLETLDKRQENSLKVYAQTGFSVDDFTGADYILISHVHGDHMNIAGDLWNKFYGRVLVPAGAAEELARVEDIPYGAIMPLYPGNTYYLDDFTLTVYPGAHDNRAFREGRFLRPSDRDSAYAGSEVFGIPGPNSCSGLGNMFCFNFLIETPQNYRIDFSAGRDYPDHVRHVRDKAPNLMLRHRIRSYTPEEYARQMEAMGAQLMMPLHHNNARAKGEDLNGYFGRVNGVLKADGYPGVAFNPKPYQWYSICNSISAA</sequence>
<comment type="caution">
    <text evidence="1">The sequence shown here is derived from an EMBL/GenBank/DDBJ whole genome shotgun (WGS) entry which is preliminary data.</text>
</comment>
<gene>
    <name evidence="1" type="ORF">QVN40_11200</name>
</gene>
<evidence type="ECO:0000313" key="2">
    <source>
        <dbReference type="Proteomes" id="UP001168505"/>
    </source>
</evidence>
<dbReference type="AlphaFoldDB" id="A0AAW7K398"/>
<dbReference type="Gene3D" id="3.60.15.10">
    <property type="entry name" value="Ribonuclease Z/Hydroxyacylglutathione hydrolase-like"/>
    <property type="match status" value="1"/>
</dbReference>
<reference evidence="1" key="2">
    <citation type="submission" date="2023-08" db="EMBL/GenBank/DDBJ databases">
        <title>Identification and characterization of horizontal gene transfer across gut microbiota members of farm animals based on homology search.</title>
        <authorList>
            <person name="Schwarzerova J."/>
            <person name="Nykrynova M."/>
            <person name="Jureckova K."/>
            <person name="Cejkova D."/>
            <person name="Rychlik I."/>
        </authorList>
    </citation>
    <scope>NUCLEOTIDE SEQUENCE</scope>
    <source>
        <strain evidence="1">15_COKtk</strain>
    </source>
</reference>
<proteinExistence type="predicted"/>
<dbReference type="Pfam" id="PF13483">
    <property type="entry name" value="Lactamase_B_3"/>
    <property type="match status" value="1"/>
</dbReference>
<dbReference type="SUPFAM" id="SSF56281">
    <property type="entry name" value="Metallo-hydrolase/oxidoreductase"/>
    <property type="match status" value="1"/>
</dbReference>
<dbReference type="InterPro" id="IPR050114">
    <property type="entry name" value="UPF0173_UPF0282_UlaG_hydrolase"/>
</dbReference>
<evidence type="ECO:0000313" key="1">
    <source>
        <dbReference type="EMBL" id="MDN0070260.1"/>
    </source>
</evidence>
<dbReference type="RefSeq" id="WP_289827721.1">
    <property type="nucleotide sequence ID" value="NZ_JAUEIR010000011.1"/>
</dbReference>
<protein>
    <submittedName>
        <fullName evidence="1">MBL fold metallo-hydrolase</fullName>
    </submittedName>
</protein>
<reference evidence="1" key="1">
    <citation type="submission" date="2023-06" db="EMBL/GenBank/DDBJ databases">
        <authorList>
            <person name="Zeman M."/>
            <person name="Kubasova T."/>
            <person name="Jahodarova E."/>
            <person name="Nykrynova M."/>
            <person name="Rychlik I."/>
        </authorList>
    </citation>
    <scope>NUCLEOTIDE SEQUENCE</scope>
    <source>
        <strain evidence="1">15_COKtk</strain>
    </source>
</reference>
<dbReference type="PANTHER" id="PTHR43546">
    <property type="entry name" value="UPF0173 METAL-DEPENDENT HYDROLASE MJ1163-RELATED"/>
    <property type="match status" value="1"/>
</dbReference>
<organism evidence="1 2">
    <name type="scientific">Collinsella ihumii</name>
    <dbReference type="NCBI Taxonomy" id="1720204"/>
    <lineage>
        <taxon>Bacteria</taxon>
        <taxon>Bacillati</taxon>
        <taxon>Actinomycetota</taxon>
        <taxon>Coriobacteriia</taxon>
        <taxon>Coriobacteriales</taxon>
        <taxon>Coriobacteriaceae</taxon>
        <taxon>Collinsella</taxon>
    </lineage>
</organism>
<name>A0AAW7K398_9ACTN</name>
<accession>A0AAW7K398</accession>
<dbReference type="Proteomes" id="UP001168505">
    <property type="component" value="Unassembled WGS sequence"/>
</dbReference>
<dbReference type="InterPro" id="IPR036866">
    <property type="entry name" value="RibonucZ/Hydroxyglut_hydro"/>
</dbReference>
<dbReference type="EMBL" id="JAUEIR010000011">
    <property type="protein sequence ID" value="MDN0070260.1"/>
    <property type="molecule type" value="Genomic_DNA"/>
</dbReference>